<accession>A0A376H209</accession>
<proteinExistence type="predicted"/>
<evidence type="ECO:0000256" key="1">
    <source>
        <dbReference type="ARBA" id="ARBA00022512"/>
    </source>
</evidence>
<dbReference type="Pfam" id="PF00746">
    <property type="entry name" value="Gram_pos_anchor"/>
    <property type="match status" value="1"/>
</dbReference>
<gene>
    <name evidence="8" type="ORF">NCTC12360_00629</name>
</gene>
<keyword evidence="3 6" id="KW-0732">Signal</keyword>
<feature type="signal peptide" evidence="6">
    <location>
        <begin position="1"/>
        <end position="22"/>
    </location>
</feature>
<feature type="chain" id="PRO_5016847031" description="Gram-positive cocci surface proteins LPxTG domain-containing protein" evidence="6">
    <location>
        <begin position="23"/>
        <end position="102"/>
    </location>
</feature>
<protein>
    <recommendedName>
        <fullName evidence="7">Gram-positive cocci surface proteins LPxTG domain-containing protein</fullName>
    </recommendedName>
</protein>
<keyword evidence="5" id="KW-1133">Transmembrane helix</keyword>
<feature type="domain" description="Gram-positive cocci surface proteins LPxTG" evidence="7">
    <location>
        <begin position="61"/>
        <end position="96"/>
    </location>
</feature>
<evidence type="ECO:0000256" key="2">
    <source>
        <dbReference type="ARBA" id="ARBA00022525"/>
    </source>
</evidence>
<evidence type="ECO:0000256" key="3">
    <source>
        <dbReference type="ARBA" id="ARBA00022729"/>
    </source>
</evidence>
<evidence type="ECO:0000313" key="8">
    <source>
        <dbReference type="EMBL" id="STD82209.1"/>
    </source>
</evidence>
<dbReference type="NCBIfam" id="TIGR01167">
    <property type="entry name" value="LPXTG_anchor"/>
    <property type="match status" value="1"/>
</dbReference>
<dbReference type="RefSeq" id="WP_060814940.1">
    <property type="nucleotide sequence ID" value="NZ_JBHULA010000026.1"/>
</dbReference>
<evidence type="ECO:0000259" key="7">
    <source>
        <dbReference type="Pfam" id="PF00746"/>
    </source>
</evidence>
<dbReference type="Proteomes" id="UP000254807">
    <property type="component" value="Unassembled WGS sequence"/>
</dbReference>
<dbReference type="AlphaFoldDB" id="A0A376H209"/>
<organism evidence="8 9">
    <name type="scientific">Enterococcus gallinarum</name>
    <dbReference type="NCBI Taxonomy" id="1353"/>
    <lineage>
        <taxon>Bacteria</taxon>
        <taxon>Bacillati</taxon>
        <taxon>Bacillota</taxon>
        <taxon>Bacilli</taxon>
        <taxon>Lactobacillales</taxon>
        <taxon>Enterococcaceae</taxon>
        <taxon>Enterococcus</taxon>
    </lineage>
</organism>
<keyword evidence="5" id="KW-0472">Membrane</keyword>
<dbReference type="EMBL" id="UFYW01000001">
    <property type="protein sequence ID" value="STD82209.1"/>
    <property type="molecule type" value="Genomic_DNA"/>
</dbReference>
<dbReference type="InterPro" id="IPR019931">
    <property type="entry name" value="LPXTG_anchor"/>
</dbReference>
<name>A0A376H209_ENTGA</name>
<evidence type="ECO:0000256" key="5">
    <source>
        <dbReference type="SAM" id="Phobius"/>
    </source>
</evidence>
<evidence type="ECO:0000313" key="9">
    <source>
        <dbReference type="Proteomes" id="UP000254807"/>
    </source>
</evidence>
<evidence type="ECO:0000256" key="4">
    <source>
        <dbReference type="ARBA" id="ARBA00023088"/>
    </source>
</evidence>
<keyword evidence="5" id="KW-0812">Transmembrane</keyword>
<feature type="transmembrane region" description="Helical" evidence="5">
    <location>
        <begin position="72"/>
        <end position="91"/>
    </location>
</feature>
<sequence>MKKLFSLFLLMLLLGGATSVSASEQVKSEVGISFYQPTNKNQVVPMEKVSIGDHSMAIGPKTLPKTGEERPFLLQGFGILLLGVATTLYFLKKNQKDKRDAL</sequence>
<reference evidence="8 9" key="1">
    <citation type="submission" date="2018-06" db="EMBL/GenBank/DDBJ databases">
        <authorList>
            <consortium name="Pathogen Informatics"/>
            <person name="Doyle S."/>
        </authorList>
    </citation>
    <scope>NUCLEOTIDE SEQUENCE [LARGE SCALE GENOMIC DNA]</scope>
    <source>
        <strain evidence="8 9">NCTC12360</strain>
    </source>
</reference>
<keyword evidence="2" id="KW-0964">Secreted</keyword>
<keyword evidence="9" id="KW-1185">Reference proteome</keyword>
<keyword evidence="4" id="KW-0572">Peptidoglycan-anchor</keyword>
<evidence type="ECO:0000256" key="6">
    <source>
        <dbReference type="SAM" id="SignalP"/>
    </source>
</evidence>
<dbReference type="OrthoDB" id="2197329at2"/>
<keyword evidence="1" id="KW-0134">Cell wall</keyword>